<gene>
    <name evidence="1" type="ORF">E2C01_076595</name>
</gene>
<evidence type="ECO:0000313" key="2">
    <source>
        <dbReference type="Proteomes" id="UP000324222"/>
    </source>
</evidence>
<reference evidence="1 2" key="1">
    <citation type="submission" date="2019-05" db="EMBL/GenBank/DDBJ databases">
        <title>Another draft genome of Portunus trituberculatus and its Hox gene families provides insights of decapod evolution.</title>
        <authorList>
            <person name="Jeong J.-H."/>
            <person name="Song I."/>
            <person name="Kim S."/>
            <person name="Choi T."/>
            <person name="Kim D."/>
            <person name="Ryu S."/>
            <person name="Kim W."/>
        </authorList>
    </citation>
    <scope>NUCLEOTIDE SEQUENCE [LARGE SCALE GENOMIC DNA]</scope>
    <source>
        <tissue evidence="1">Muscle</tissue>
    </source>
</reference>
<dbReference type="AlphaFoldDB" id="A0A5B7II20"/>
<evidence type="ECO:0000313" key="1">
    <source>
        <dbReference type="EMBL" id="MPC81953.1"/>
    </source>
</evidence>
<accession>A0A5B7II20</accession>
<keyword evidence="2" id="KW-1185">Reference proteome</keyword>
<comment type="caution">
    <text evidence="1">The sequence shown here is derived from an EMBL/GenBank/DDBJ whole genome shotgun (WGS) entry which is preliminary data.</text>
</comment>
<dbReference type="EMBL" id="VSRR010058501">
    <property type="protein sequence ID" value="MPC81953.1"/>
    <property type="molecule type" value="Genomic_DNA"/>
</dbReference>
<dbReference type="Proteomes" id="UP000324222">
    <property type="component" value="Unassembled WGS sequence"/>
</dbReference>
<protein>
    <submittedName>
        <fullName evidence="1">Uncharacterized protein</fullName>
    </submittedName>
</protein>
<sequence>MSYSRINKLSFLNSSPCHSRCTTTITIASLGRLKRYVPARSCQVIDEDKRARQYFTPAIQARFCILVAAMRMVKRGKRMMVDYISDYVRRLFANKRTYA</sequence>
<name>A0A5B7II20_PORTR</name>
<proteinExistence type="predicted"/>
<organism evidence="1 2">
    <name type="scientific">Portunus trituberculatus</name>
    <name type="common">Swimming crab</name>
    <name type="synonym">Neptunus trituberculatus</name>
    <dbReference type="NCBI Taxonomy" id="210409"/>
    <lineage>
        <taxon>Eukaryota</taxon>
        <taxon>Metazoa</taxon>
        <taxon>Ecdysozoa</taxon>
        <taxon>Arthropoda</taxon>
        <taxon>Crustacea</taxon>
        <taxon>Multicrustacea</taxon>
        <taxon>Malacostraca</taxon>
        <taxon>Eumalacostraca</taxon>
        <taxon>Eucarida</taxon>
        <taxon>Decapoda</taxon>
        <taxon>Pleocyemata</taxon>
        <taxon>Brachyura</taxon>
        <taxon>Eubrachyura</taxon>
        <taxon>Portunoidea</taxon>
        <taxon>Portunidae</taxon>
        <taxon>Portuninae</taxon>
        <taxon>Portunus</taxon>
    </lineage>
</organism>